<keyword evidence="1" id="KW-1133">Transmembrane helix</keyword>
<keyword evidence="3" id="KW-1185">Reference proteome</keyword>
<protein>
    <submittedName>
        <fullName evidence="2">Uncharacterized protein</fullName>
    </submittedName>
</protein>
<keyword evidence="1" id="KW-0812">Transmembrane</keyword>
<reference evidence="3" key="1">
    <citation type="journal article" date="2019" name="Int. J. Syst. Evol. Microbiol.">
        <title>The Global Catalogue of Microorganisms (GCM) 10K type strain sequencing project: providing services to taxonomists for standard genome sequencing and annotation.</title>
        <authorList>
            <consortium name="The Broad Institute Genomics Platform"/>
            <consortium name="The Broad Institute Genome Sequencing Center for Infectious Disease"/>
            <person name="Wu L."/>
            <person name="Ma J."/>
        </authorList>
    </citation>
    <scope>NUCLEOTIDE SEQUENCE [LARGE SCALE GENOMIC DNA]</scope>
    <source>
        <strain evidence="3">JCM 17214</strain>
    </source>
</reference>
<dbReference type="Proteomes" id="UP001499909">
    <property type="component" value="Unassembled WGS sequence"/>
</dbReference>
<evidence type="ECO:0000313" key="2">
    <source>
        <dbReference type="EMBL" id="GAA3931053.1"/>
    </source>
</evidence>
<organism evidence="2 3">
    <name type="scientific">Hymenobacter algoricola</name>
    <dbReference type="NCBI Taxonomy" id="486267"/>
    <lineage>
        <taxon>Bacteria</taxon>
        <taxon>Pseudomonadati</taxon>
        <taxon>Bacteroidota</taxon>
        <taxon>Cytophagia</taxon>
        <taxon>Cytophagales</taxon>
        <taxon>Hymenobacteraceae</taxon>
        <taxon>Hymenobacter</taxon>
    </lineage>
</organism>
<feature type="transmembrane region" description="Helical" evidence="1">
    <location>
        <begin position="19"/>
        <end position="36"/>
    </location>
</feature>
<gene>
    <name evidence="2" type="ORF">GCM10022406_15450</name>
</gene>
<evidence type="ECO:0000313" key="3">
    <source>
        <dbReference type="Proteomes" id="UP001499909"/>
    </source>
</evidence>
<evidence type="ECO:0000256" key="1">
    <source>
        <dbReference type="SAM" id="Phobius"/>
    </source>
</evidence>
<comment type="caution">
    <text evidence="2">The sequence shown here is derived from an EMBL/GenBank/DDBJ whole genome shotgun (WGS) entry which is preliminary data.</text>
</comment>
<name>A0ABP7MVC6_9BACT</name>
<accession>A0ABP7MVC6</accession>
<feature type="transmembrane region" description="Helical" evidence="1">
    <location>
        <begin position="48"/>
        <end position="70"/>
    </location>
</feature>
<dbReference type="EMBL" id="BAABDH010000022">
    <property type="protein sequence ID" value="GAA3931053.1"/>
    <property type="molecule type" value="Genomic_DNA"/>
</dbReference>
<proteinExistence type="predicted"/>
<sequence>MSSQDYSLKSRNQRTTARVLLIGGGLVAGTVVYATLPGKSVSLDVLPLVGGVGVAGGLAALGSIPLFIAAGRNRRKAAPIAQVEVGTLAAPAYAGATPVFGPTLGLRISL</sequence>
<keyword evidence="1" id="KW-0472">Membrane</keyword>